<dbReference type="Proteomes" id="UP000827092">
    <property type="component" value="Unassembled WGS sequence"/>
</dbReference>
<evidence type="ECO:0000313" key="1">
    <source>
        <dbReference type="EMBL" id="KAG8175399.1"/>
    </source>
</evidence>
<keyword evidence="2" id="KW-1185">Reference proteome</keyword>
<comment type="caution">
    <text evidence="1">The sequence shown here is derived from an EMBL/GenBank/DDBJ whole genome shotgun (WGS) entry which is preliminary data.</text>
</comment>
<evidence type="ECO:0000313" key="2">
    <source>
        <dbReference type="Proteomes" id="UP000827092"/>
    </source>
</evidence>
<gene>
    <name evidence="1" type="ORF">JTE90_001685</name>
</gene>
<organism evidence="1 2">
    <name type="scientific">Oedothorax gibbosus</name>
    <dbReference type="NCBI Taxonomy" id="931172"/>
    <lineage>
        <taxon>Eukaryota</taxon>
        <taxon>Metazoa</taxon>
        <taxon>Ecdysozoa</taxon>
        <taxon>Arthropoda</taxon>
        <taxon>Chelicerata</taxon>
        <taxon>Arachnida</taxon>
        <taxon>Araneae</taxon>
        <taxon>Araneomorphae</taxon>
        <taxon>Entelegynae</taxon>
        <taxon>Araneoidea</taxon>
        <taxon>Linyphiidae</taxon>
        <taxon>Erigoninae</taxon>
        <taxon>Oedothorax</taxon>
    </lineage>
</organism>
<dbReference type="AlphaFoldDB" id="A0AAV6TUM7"/>
<name>A0AAV6TUM7_9ARAC</name>
<reference evidence="1 2" key="1">
    <citation type="journal article" date="2022" name="Nat. Ecol. Evol.">
        <title>A masculinizing supergene underlies an exaggerated male reproductive morph in a spider.</title>
        <authorList>
            <person name="Hendrickx F."/>
            <person name="De Corte Z."/>
            <person name="Sonet G."/>
            <person name="Van Belleghem S.M."/>
            <person name="Kostlbacher S."/>
            <person name="Vangestel C."/>
        </authorList>
    </citation>
    <scope>NUCLEOTIDE SEQUENCE [LARGE SCALE GENOMIC DNA]</scope>
    <source>
        <strain evidence="1">W744_W776</strain>
    </source>
</reference>
<protein>
    <submittedName>
        <fullName evidence="1">Uncharacterized protein</fullName>
    </submittedName>
</protein>
<proteinExistence type="predicted"/>
<accession>A0AAV6TUM7</accession>
<dbReference type="EMBL" id="JAFNEN010001011">
    <property type="protein sequence ID" value="KAG8175399.1"/>
    <property type="molecule type" value="Genomic_DNA"/>
</dbReference>
<sequence length="71" mass="8038">MAMKVGIPPISFEIVFVKPDSTRHPKLFHINRKLCQTKAARSSKASKVFNLGPIEKLPHACRKSRIAPERK</sequence>